<proteinExistence type="predicted"/>
<dbReference type="RefSeq" id="WP_164994512.1">
    <property type="nucleotide sequence ID" value="NZ_CP049055.1"/>
</dbReference>
<dbReference type="EMBL" id="CP049055">
    <property type="protein sequence ID" value="QII10230.1"/>
    <property type="molecule type" value="Genomic_DNA"/>
</dbReference>
<sequence length="139" mass="15819">MFNEKMFGEMRRAGMGTGLSKAKLSEAMLEILLQLPAGTKNFKETIVYNMGLLGQMSATRDINEAWNQVKKRAAKLYPEKFILADRNKLHWNDGSVKVLDKEISTGNFKKLNKLADIENCSVDKLISKLIKYYEKGNLK</sequence>
<dbReference type="Proteomes" id="UP000501926">
    <property type="component" value="Chromosome"/>
</dbReference>
<evidence type="ECO:0000313" key="2">
    <source>
        <dbReference type="Proteomes" id="UP000501926"/>
    </source>
</evidence>
<evidence type="ECO:0000313" key="1">
    <source>
        <dbReference type="EMBL" id="QII10230.1"/>
    </source>
</evidence>
<protein>
    <submittedName>
        <fullName evidence="1">Uncharacterized protein</fullName>
    </submittedName>
</protein>
<accession>A0A6G7GKT2</accession>
<dbReference type="AlphaFoldDB" id="A0A6G7GKT2"/>
<reference evidence="1 2" key="1">
    <citation type="submission" date="2020-02" db="EMBL/GenBank/DDBJ databases">
        <title>Newly sequenced genome of strain CSTR1 showed variability in Candidatus Kuenenia stuttgartiensis genomes.</title>
        <authorList>
            <person name="Ding C."/>
            <person name="Adrian L."/>
        </authorList>
    </citation>
    <scope>NUCLEOTIDE SEQUENCE [LARGE SCALE GENOMIC DNA]</scope>
    <source>
        <strain evidence="1 2">CSTR1</strain>
    </source>
</reference>
<gene>
    <name evidence="1" type="ORF">KsCSTR_08510</name>
</gene>
<organism evidence="1 2">
    <name type="scientific">Kuenenia stuttgartiensis</name>
    <dbReference type="NCBI Taxonomy" id="174633"/>
    <lineage>
        <taxon>Bacteria</taxon>
        <taxon>Pseudomonadati</taxon>
        <taxon>Planctomycetota</taxon>
        <taxon>Candidatus Brocadiia</taxon>
        <taxon>Candidatus Brocadiales</taxon>
        <taxon>Candidatus Brocadiaceae</taxon>
        <taxon>Candidatus Kuenenia</taxon>
    </lineage>
</organism>
<name>A0A6G7GKT2_KUEST</name>